<evidence type="ECO:0000313" key="4">
    <source>
        <dbReference type="EMBL" id="PSR74377.1"/>
    </source>
</evidence>
<dbReference type="PANTHER" id="PTHR12389:SF0">
    <property type="entry name" value="E3 UBIQUITIN-PROTEIN LIGASE LISTERIN"/>
    <property type="match status" value="1"/>
</dbReference>
<feature type="domain" description="E3 ubiquitin-protein ligase listerin N-terminal" evidence="3">
    <location>
        <begin position="288"/>
        <end position="420"/>
    </location>
</feature>
<dbReference type="UniPathway" id="UPA00143"/>
<feature type="region of interest" description="Disordered" evidence="2">
    <location>
        <begin position="253"/>
        <end position="289"/>
    </location>
</feature>
<proteinExistence type="inferred from homology"/>
<evidence type="ECO:0000313" key="5">
    <source>
        <dbReference type="Proteomes" id="UP000186601"/>
    </source>
</evidence>
<keyword evidence="1" id="KW-0479">Metal-binding</keyword>
<feature type="compositionally biased region" description="Basic residues" evidence="2">
    <location>
        <begin position="37"/>
        <end position="51"/>
    </location>
</feature>
<dbReference type="GO" id="GO:0016567">
    <property type="term" value="P:protein ubiquitination"/>
    <property type="evidence" value="ECO:0007669"/>
    <property type="project" value="UniProtKB-UniPathway"/>
</dbReference>
<feature type="compositionally biased region" description="Basic and acidic residues" evidence="2">
    <location>
        <begin position="268"/>
        <end position="279"/>
    </location>
</feature>
<keyword evidence="5" id="KW-1185">Reference proteome</keyword>
<protein>
    <recommendedName>
        <fullName evidence="1">E3 ubiquitin-protein ligase listerin</fullName>
        <ecNumber evidence="1">2.3.2.27</ecNumber>
    </recommendedName>
    <alternativeName>
        <fullName evidence="1">RING-type E3 ubiquitin transferase listerin</fullName>
    </alternativeName>
</protein>
<name>A0A2R6NPG1_9APHY</name>
<evidence type="ECO:0000259" key="3">
    <source>
        <dbReference type="Pfam" id="PF22958"/>
    </source>
</evidence>
<dbReference type="Proteomes" id="UP000186601">
    <property type="component" value="Unassembled WGS sequence"/>
</dbReference>
<comment type="caution">
    <text evidence="4">The sequence shown here is derived from an EMBL/GenBank/DDBJ whole genome shotgun (WGS) entry which is preliminary data.</text>
</comment>
<feature type="compositionally biased region" description="Basic and acidic residues" evidence="2">
    <location>
        <begin position="26"/>
        <end position="36"/>
    </location>
</feature>
<dbReference type="GO" id="GO:0043023">
    <property type="term" value="F:ribosomal large subunit binding"/>
    <property type="evidence" value="ECO:0007669"/>
    <property type="project" value="TreeGrafter"/>
</dbReference>
<dbReference type="InterPro" id="IPR054476">
    <property type="entry name" value="Ltn1_N"/>
</dbReference>
<organism evidence="4 5">
    <name type="scientific">Hermanssonia centrifuga</name>
    <dbReference type="NCBI Taxonomy" id="98765"/>
    <lineage>
        <taxon>Eukaryota</taxon>
        <taxon>Fungi</taxon>
        <taxon>Dikarya</taxon>
        <taxon>Basidiomycota</taxon>
        <taxon>Agaricomycotina</taxon>
        <taxon>Agaricomycetes</taxon>
        <taxon>Polyporales</taxon>
        <taxon>Meruliaceae</taxon>
        <taxon>Hermanssonia</taxon>
    </lineage>
</organism>
<comment type="function">
    <text evidence="1">E3 ubiquitin-protein ligase. Component of the ribosome quality control complex (RQC), a ribosome-associated complex that mediates ubiquitination and extraction of incompletely synthesized nascent chains for proteasomal degradation.</text>
</comment>
<feature type="region of interest" description="Disordered" evidence="2">
    <location>
        <begin position="1"/>
        <end position="59"/>
    </location>
</feature>
<accession>A0A2R6NPG1</accession>
<keyword evidence="1" id="KW-0863">Zinc-finger</keyword>
<feature type="compositionally biased region" description="Polar residues" evidence="2">
    <location>
        <begin position="1"/>
        <end position="11"/>
    </location>
</feature>
<dbReference type="GO" id="GO:1990112">
    <property type="term" value="C:RQC complex"/>
    <property type="evidence" value="ECO:0007669"/>
    <property type="project" value="UniProtKB-UniRule"/>
</dbReference>
<dbReference type="InterPro" id="IPR016024">
    <property type="entry name" value="ARM-type_fold"/>
</dbReference>
<dbReference type="GO" id="GO:1990116">
    <property type="term" value="P:ribosome-associated ubiquitin-dependent protein catabolic process"/>
    <property type="evidence" value="ECO:0007669"/>
    <property type="project" value="UniProtKB-UniRule"/>
</dbReference>
<dbReference type="SUPFAM" id="SSF48371">
    <property type="entry name" value="ARM repeat"/>
    <property type="match status" value="1"/>
</dbReference>
<reference evidence="4 5" key="1">
    <citation type="submission" date="2018-02" db="EMBL/GenBank/DDBJ databases">
        <title>Genome sequence of the basidiomycete white-rot fungus Phlebia centrifuga.</title>
        <authorList>
            <person name="Granchi Z."/>
            <person name="Peng M."/>
            <person name="de Vries R.P."/>
            <person name="Hilden K."/>
            <person name="Makela M.R."/>
            <person name="Grigoriev I."/>
            <person name="Riley R."/>
        </authorList>
    </citation>
    <scope>NUCLEOTIDE SEQUENCE [LARGE SCALE GENOMIC DNA]</scope>
    <source>
        <strain evidence="4 5">FBCC195</strain>
    </source>
</reference>
<dbReference type="GO" id="GO:0072344">
    <property type="term" value="P:rescue of stalled ribosome"/>
    <property type="evidence" value="ECO:0007669"/>
    <property type="project" value="UniProtKB-UniRule"/>
</dbReference>
<dbReference type="GO" id="GO:0008270">
    <property type="term" value="F:zinc ion binding"/>
    <property type="evidence" value="ECO:0007669"/>
    <property type="project" value="UniProtKB-KW"/>
</dbReference>
<feature type="compositionally biased region" description="Acidic residues" evidence="2">
    <location>
        <begin position="422"/>
        <end position="438"/>
    </location>
</feature>
<dbReference type="EC" id="2.3.2.27" evidence="1"/>
<dbReference type="STRING" id="98765.A0A2R6NPG1"/>
<dbReference type="AlphaFoldDB" id="A0A2R6NPG1"/>
<evidence type="ECO:0000256" key="2">
    <source>
        <dbReference type="SAM" id="MobiDB-lite"/>
    </source>
</evidence>
<feature type="domain" description="E3 ubiquitin-protein ligase listerin N-terminal" evidence="3">
    <location>
        <begin position="76"/>
        <end position="207"/>
    </location>
</feature>
<dbReference type="EMBL" id="MLYV02000990">
    <property type="protein sequence ID" value="PSR74377.1"/>
    <property type="molecule type" value="Genomic_DNA"/>
</dbReference>
<dbReference type="PANTHER" id="PTHR12389">
    <property type="entry name" value="ZINC FINGER PROTEIN 294"/>
    <property type="match status" value="1"/>
</dbReference>
<keyword evidence="1" id="KW-0808">Transferase</keyword>
<dbReference type="GO" id="GO:0061630">
    <property type="term" value="F:ubiquitin protein ligase activity"/>
    <property type="evidence" value="ECO:0007669"/>
    <property type="project" value="UniProtKB-UniRule"/>
</dbReference>
<comment type="pathway">
    <text evidence="1">Protein modification; protein ubiquitination.</text>
</comment>
<keyword evidence="1" id="KW-0862">Zinc</keyword>
<dbReference type="OrthoDB" id="6108at2759"/>
<gene>
    <name evidence="4" type="ORF">PHLCEN_2v9885</name>
</gene>
<dbReference type="Pfam" id="PF22958">
    <property type="entry name" value="Ltn1_1st"/>
    <property type="match status" value="2"/>
</dbReference>
<dbReference type="InterPro" id="IPR039795">
    <property type="entry name" value="LTN1/Rkr1"/>
</dbReference>
<feature type="region of interest" description="Disordered" evidence="2">
    <location>
        <begin position="422"/>
        <end position="442"/>
    </location>
</feature>
<evidence type="ECO:0000256" key="1">
    <source>
        <dbReference type="RuleBase" id="RU367090"/>
    </source>
</evidence>
<comment type="subunit">
    <text evidence="1">Component of the ribosome quality control complex (RQC).</text>
</comment>
<comment type="similarity">
    <text evidence="1">Belongs to the LTN1 family.</text>
</comment>
<sequence>MAKGKSSASSATRKKHARKAAGPQGAEEHLQAPTKEKKTKGKKSKEPRKKVYIPPVKPAPVQPDPLETLGIAQKISAELLVVLRKLAKKDQVTKRRALEDLQADWLEKAKKDGDVLSQLVEALPVWLHHVPSLFLHPSRRIRLLSISLHSSLLNLPNPVAEQTFFFLREVADCDQAEYVIGSWSMAAHDADRQVSTYARKSWDRFVTVSGEAKDTMLVLDEALFARLWDFTQRVLLDPSGVYTYVNPPQSVIPASIPRRSGGRSAPAAKKEEDTPRSRGEEEEENDRDRKARLRISGFGVAEWILNAHSRLNSEKKEKEEFLMPLDNLALWTALYHGEYASFVQDELESFGLGQPGVRRAAWTFLQALLRRCQDSLQTIAPTLSVAVLRSAWVEPDVGVRNSMWVPLLTFLKEYPHAWEIEASSDDDNDVDSDSEDEDDAHKIKVSTPKNQVTENKIIVLHAYEEFRQFLELGCMGSPVQGYPAVVIVLSTIPPSILSSVPAPIQTLFTSFWGAIDGRALSGLDRTAASAAFLSSVLECTVFILRRLLSDQGPSLLGADDNDQREAAHKLLEYQMKKVWEELCSGSLKVEEEVASASLAKTLSTLYEWEEDLFNAAWNSLDSTIKAHLNKSGQVIPSLVPVMLKAFRISFPPGTHPASATGTLTTQVIHTAIAQFEQLLGSDEATAPDSTRLESLVTVLDTFGEELFEDKDLTSAIDNTCLQHTYRLLTISPATLIVYLSHRHSEECCLRLWRAVLRAIAEHPEELFLTLSPLLVAAERHHLSKYLQPSEDELDGTISQLLVIALDGRNNTESLKLLQQILTVPEVAPDLETDVIKDILPQQAELDVMLDRLPPYPADASLAVVDPLVLPGDWSEAAESEQPEYDFAGYSAYTRATSSMLVHFLDDRLSAKANVWALRHLLALSLFAQELLYISSAQSPAFSSQVDKADLENMVAQTRRLTTYLLSHTGNEGWLSQVADNLVKGKVQPNADGVEHLLHSLIRSPRNEDNVRESRILHIILQHLLASASKSDADQFVQLARTIERKGISRLILLLHMKLIANPSSSRVLGYCLICHTICPGTAQAR</sequence>
<dbReference type="GO" id="GO:0005829">
    <property type="term" value="C:cytosol"/>
    <property type="evidence" value="ECO:0007669"/>
    <property type="project" value="UniProtKB-UniRule"/>
</dbReference>
<comment type="catalytic activity">
    <reaction evidence="1">
        <text>S-ubiquitinyl-[E2 ubiquitin-conjugating enzyme]-L-cysteine + [acceptor protein]-L-lysine = [E2 ubiquitin-conjugating enzyme]-L-cysteine + N(6)-ubiquitinyl-[acceptor protein]-L-lysine.</text>
        <dbReference type="EC" id="2.3.2.27"/>
    </reaction>
</comment>
<keyword evidence="1" id="KW-0833">Ubl conjugation pathway</keyword>